<dbReference type="GeneID" id="27330853"/>
<feature type="compositionally biased region" description="Acidic residues" evidence="1">
    <location>
        <begin position="197"/>
        <end position="212"/>
    </location>
</feature>
<keyword evidence="3" id="KW-1185">Reference proteome</keyword>
<feature type="compositionally biased region" description="Acidic residues" evidence="1">
    <location>
        <begin position="233"/>
        <end position="242"/>
    </location>
</feature>
<dbReference type="HOGENOM" id="CLU_062651_0_0_1"/>
<dbReference type="OrthoDB" id="5372734at2759"/>
<gene>
    <name evidence="2" type="ORF">PV08_03770</name>
</gene>
<proteinExistence type="predicted"/>
<evidence type="ECO:0000313" key="2">
    <source>
        <dbReference type="EMBL" id="KIW16582.1"/>
    </source>
</evidence>
<accession>A0A0D1ZV40</accession>
<dbReference type="VEuPathDB" id="FungiDB:PV08_03770"/>
<feature type="region of interest" description="Disordered" evidence="1">
    <location>
        <begin position="163"/>
        <end position="380"/>
    </location>
</feature>
<feature type="compositionally biased region" description="Low complexity" evidence="1">
    <location>
        <begin position="264"/>
        <end position="275"/>
    </location>
</feature>
<name>A0A0D1ZV40_9EURO</name>
<organism evidence="2 3">
    <name type="scientific">Exophiala spinifera</name>
    <dbReference type="NCBI Taxonomy" id="91928"/>
    <lineage>
        <taxon>Eukaryota</taxon>
        <taxon>Fungi</taxon>
        <taxon>Dikarya</taxon>
        <taxon>Ascomycota</taxon>
        <taxon>Pezizomycotina</taxon>
        <taxon>Eurotiomycetes</taxon>
        <taxon>Chaetothyriomycetidae</taxon>
        <taxon>Chaetothyriales</taxon>
        <taxon>Herpotrichiellaceae</taxon>
        <taxon>Exophiala</taxon>
    </lineage>
</organism>
<dbReference type="EMBL" id="KN847494">
    <property type="protein sequence ID" value="KIW16582.1"/>
    <property type="molecule type" value="Genomic_DNA"/>
</dbReference>
<evidence type="ECO:0000313" key="3">
    <source>
        <dbReference type="Proteomes" id="UP000053328"/>
    </source>
</evidence>
<dbReference type="Proteomes" id="UP000053328">
    <property type="component" value="Unassembled WGS sequence"/>
</dbReference>
<sequence>MSDIEDYVHSPYDDIEDILEDADPALELADDLADHSMPSPVYPDEIAGYDIQEYFSDWDYYSDDYMDDDPSLLKTHPQDGTVPEQATSQKPGAKAEKRGKKRKLADRFNAQPSDEELLVRNIQGTLWAKPTSPRTPPYRKEDAPNVALMKNWKEIFAITDSGWGRESENTEDESWAKDMSLADMGLKTVHGKRMDQNDEDEPGGDEEESEYEEVMRVDENEEGDGAIETKDGDDVEVIEDIEPAPAEEPVDDEKLPRKRRRLQSESATSAASDSAPVRKAATTLRSAAQPHPPASRTGARLKETRPMASTDTQPPEHDKDSRTNGSAPATNKKRKATEEPEEAGMSRSTASSRAKRVAANESKSSVKSADSSRRTRQSKK</sequence>
<dbReference type="RefSeq" id="XP_016236798.1">
    <property type="nucleotide sequence ID" value="XM_016378121.1"/>
</dbReference>
<dbReference type="STRING" id="91928.A0A0D1ZV40"/>
<reference evidence="2 3" key="1">
    <citation type="submission" date="2015-01" db="EMBL/GenBank/DDBJ databases">
        <title>The Genome Sequence of Exophiala spinifera CBS89968.</title>
        <authorList>
            <consortium name="The Broad Institute Genomics Platform"/>
            <person name="Cuomo C."/>
            <person name="de Hoog S."/>
            <person name="Gorbushina A."/>
            <person name="Stielow B."/>
            <person name="Teixiera M."/>
            <person name="Abouelleil A."/>
            <person name="Chapman S.B."/>
            <person name="Priest M."/>
            <person name="Young S.K."/>
            <person name="Wortman J."/>
            <person name="Nusbaum C."/>
            <person name="Birren B."/>
        </authorList>
    </citation>
    <scope>NUCLEOTIDE SEQUENCE [LARGE SCALE GENOMIC DNA]</scope>
    <source>
        <strain evidence="2 3">CBS 89968</strain>
    </source>
</reference>
<feature type="region of interest" description="Disordered" evidence="1">
    <location>
        <begin position="67"/>
        <end position="112"/>
    </location>
</feature>
<dbReference type="AlphaFoldDB" id="A0A0D1ZV40"/>
<evidence type="ECO:0000256" key="1">
    <source>
        <dbReference type="SAM" id="MobiDB-lite"/>
    </source>
</evidence>
<protein>
    <submittedName>
        <fullName evidence="2">Uncharacterized protein</fullName>
    </submittedName>
</protein>